<reference evidence="2 3" key="1">
    <citation type="journal article" date="2019" name="Int. J. Syst. Evol. Microbiol.">
        <title>The Global Catalogue of Microorganisms (GCM) 10K type strain sequencing project: providing services to taxonomists for standard genome sequencing and annotation.</title>
        <authorList>
            <consortium name="The Broad Institute Genomics Platform"/>
            <consortium name="The Broad Institute Genome Sequencing Center for Infectious Disease"/>
            <person name="Wu L."/>
            <person name="Ma J."/>
        </authorList>
    </citation>
    <scope>NUCLEOTIDE SEQUENCE [LARGE SCALE GENOMIC DNA]</scope>
    <source>
        <strain evidence="2 3">Q85</strain>
    </source>
</reference>
<dbReference type="Proteomes" id="UP001596390">
    <property type="component" value="Unassembled WGS sequence"/>
</dbReference>
<dbReference type="EMBL" id="JBHSZZ010000053">
    <property type="protein sequence ID" value="MFC7187636.1"/>
    <property type="molecule type" value="Genomic_DNA"/>
</dbReference>
<keyword evidence="3" id="KW-1185">Reference proteome</keyword>
<organism evidence="2 3">
    <name type="scientific">Halorubrum yunnanense</name>
    <dbReference type="NCBI Taxonomy" id="1526162"/>
    <lineage>
        <taxon>Archaea</taxon>
        <taxon>Methanobacteriati</taxon>
        <taxon>Methanobacteriota</taxon>
        <taxon>Stenosarchaea group</taxon>
        <taxon>Halobacteria</taxon>
        <taxon>Halobacteriales</taxon>
        <taxon>Haloferacaceae</taxon>
        <taxon>Halorubrum</taxon>
    </lineage>
</organism>
<dbReference type="RefSeq" id="WP_267665057.1">
    <property type="nucleotide sequence ID" value="NZ_JAODIX010000053.1"/>
</dbReference>
<accession>A0ABD5YK83</accession>
<dbReference type="AlphaFoldDB" id="A0ABD5YK83"/>
<name>A0ABD5YK83_9EURY</name>
<protein>
    <recommendedName>
        <fullName evidence="4">Amphi-Trp domain-containing protein</fullName>
    </recommendedName>
</protein>
<comment type="caution">
    <text evidence="2">The sequence shown here is derived from an EMBL/GenBank/DDBJ whole genome shotgun (WGS) entry which is preliminary data.</text>
</comment>
<feature type="region of interest" description="Disordered" evidence="1">
    <location>
        <begin position="45"/>
        <end position="68"/>
    </location>
</feature>
<gene>
    <name evidence="2" type="ORF">ACFQMK_12220</name>
</gene>
<evidence type="ECO:0000256" key="1">
    <source>
        <dbReference type="SAM" id="MobiDB-lite"/>
    </source>
</evidence>
<proteinExistence type="predicted"/>
<evidence type="ECO:0000313" key="3">
    <source>
        <dbReference type="Proteomes" id="UP001596390"/>
    </source>
</evidence>
<sequence>MSEDVTVDVEVEVEVDSDELEIERDDAELVEASYEAGGVEIEIEAQVETHGGRADRGSGREEPERDPE</sequence>
<feature type="compositionally biased region" description="Basic and acidic residues" evidence="1">
    <location>
        <begin position="50"/>
        <end position="68"/>
    </location>
</feature>
<evidence type="ECO:0008006" key="4">
    <source>
        <dbReference type="Google" id="ProtNLM"/>
    </source>
</evidence>
<evidence type="ECO:0000313" key="2">
    <source>
        <dbReference type="EMBL" id="MFC7187636.1"/>
    </source>
</evidence>